<dbReference type="GO" id="GO:0003700">
    <property type="term" value="F:DNA-binding transcription factor activity"/>
    <property type="evidence" value="ECO:0007669"/>
    <property type="project" value="InterPro"/>
</dbReference>
<dbReference type="PANTHER" id="PTHR46796:SF12">
    <property type="entry name" value="HTH-TYPE DNA-BINDING TRANSCRIPTIONAL ACTIVATOR EUTR"/>
    <property type="match status" value="1"/>
</dbReference>
<dbReference type="InterPro" id="IPR050204">
    <property type="entry name" value="AraC_XylS_family_regulators"/>
</dbReference>
<dbReference type="HOGENOM" id="CLU_000445_88_4_0"/>
<dbReference type="EMBL" id="AANZ01000012">
    <property type="protein sequence ID" value="EAQ79938.1"/>
    <property type="molecule type" value="Genomic_DNA"/>
</dbReference>
<evidence type="ECO:0000256" key="3">
    <source>
        <dbReference type="ARBA" id="ARBA00023163"/>
    </source>
</evidence>
<organism evidence="5 6">
    <name type="scientific">Blastopirellula marina DSM 3645</name>
    <dbReference type="NCBI Taxonomy" id="314230"/>
    <lineage>
        <taxon>Bacteria</taxon>
        <taxon>Pseudomonadati</taxon>
        <taxon>Planctomycetota</taxon>
        <taxon>Planctomycetia</taxon>
        <taxon>Pirellulales</taxon>
        <taxon>Pirellulaceae</taxon>
        <taxon>Blastopirellula</taxon>
    </lineage>
</organism>
<evidence type="ECO:0000256" key="2">
    <source>
        <dbReference type="ARBA" id="ARBA00023125"/>
    </source>
</evidence>
<dbReference type="SMART" id="SM00342">
    <property type="entry name" value="HTH_ARAC"/>
    <property type="match status" value="1"/>
</dbReference>
<proteinExistence type="predicted"/>
<dbReference type="PROSITE" id="PS01124">
    <property type="entry name" value="HTH_ARAC_FAMILY_2"/>
    <property type="match status" value="1"/>
</dbReference>
<dbReference type="InterPro" id="IPR009057">
    <property type="entry name" value="Homeodomain-like_sf"/>
</dbReference>
<keyword evidence="3" id="KW-0804">Transcription</keyword>
<evidence type="ECO:0000313" key="6">
    <source>
        <dbReference type="Proteomes" id="UP000004358"/>
    </source>
</evidence>
<keyword evidence="2" id="KW-0238">DNA-binding</keyword>
<reference evidence="5 6" key="1">
    <citation type="submission" date="2006-02" db="EMBL/GenBank/DDBJ databases">
        <authorList>
            <person name="Amann R."/>
            <person name="Ferriera S."/>
            <person name="Johnson J."/>
            <person name="Kravitz S."/>
            <person name="Halpern A."/>
            <person name="Remington K."/>
            <person name="Beeson K."/>
            <person name="Tran B."/>
            <person name="Rogers Y.-H."/>
            <person name="Friedman R."/>
            <person name="Venter J.C."/>
        </authorList>
    </citation>
    <scope>NUCLEOTIDE SEQUENCE [LARGE SCALE GENOMIC DNA]</scope>
    <source>
        <strain evidence="5 6">DSM 3645</strain>
    </source>
</reference>
<gene>
    <name evidence="5" type="ORF">DSM3645_22399</name>
</gene>
<comment type="caution">
    <text evidence="5">The sequence shown here is derived from an EMBL/GenBank/DDBJ whole genome shotgun (WGS) entry which is preliminary data.</text>
</comment>
<dbReference type="AlphaFoldDB" id="A3ZUM3"/>
<dbReference type="SUPFAM" id="SSF46689">
    <property type="entry name" value="Homeodomain-like"/>
    <property type="match status" value="2"/>
</dbReference>
<dbReference type="eggNOG" id="COG2207">
    <property type="taxonomic scope" value="Bacteria"/>
</dbReference>
<accession>A3ZUM3</accession>
<dbReference type="STRING" id="314230.DSM3645_22399"/>
<dbReference type="Pfam" id="PF12833">
    <property type="entry name" value="HTH_18"/>
    <property type="match status" value="1"/>
</dbReference>
<name>A3ZUM3_9BACT</name>
<dbReference type="PANTHER" id="PTHR46796">
    <property type="entry name" value="HTH-TYPE TRANSCRIPTIONAL ACTIVATOR RHAS-RELATED"/>
    <property type="match status" value="1"/>
</dbReference>
<feature type="domain" description="HTH araC/xylS-type" evidence="4">
    <location>
        <begin position="214"/>
        <end position="313"/>
    </location>
</feature>
<protein>
    <submittedName>
        <fullName evidence="5">Helix-turn-helix, AraC type protein</fullName>
    </submittedName>
</protein>
<dbReference type="InterPro" id="IPR018060">
    <property type="entry name" value="HTH_AraC"/>
</dbReference>
<evidence type="ECO:0000256" key="1">
    <source>
        <dbReference type="ARBA" id="ARBA00023015"/>
    </source>
</evidence>
<keyword evidence="1" id="KW-0805">Transcription regulation</keyword>
<dbReference type="Proteomes" id="UP000004358">
    <property type="component" value="Unassembled WGS sequence"/>
</dbReference>
<evidence type="ECO:0000313" key="5">
    <source>
        <dbReference type="EMBL" id="EAQ79938.1"/>
    </source>
</evidence>
<evidence type="ECO:0000259" key="4">
    <source>
        <dbReference type="PROSITE" id="PS01124"/>
    </source>
</evidence>
<dbReference type="GO" id="GO:0043565">
    <property type="term" value="F:sequence-specific DNA binding"/>
    <property type="evidence" value="ECO:0007669"/>
    <property type="project" value="InterPro"/>
</dbReference>
<dbReference type="Gene3D" id="1.10.10.60">
    <property type="entry name" value="Homeodomain-like"/>
    <property type="match status" value="2"/>
</dbReference>
<sequence>MEDLARILQVQRKLGFKVDAWQIYLAAPAWLRDRVMALDYQDESDDDWEYAETLLTESLHDGGHRGNYFISILEDCNTRHSLEADFGAGKFLRSSQPGNIIVGDEEHVQKLQGTGPYHTFMIFIKKCVVDDFFREATQSDRGLPEHLLRMSFRDEKLSAITKQIFQHFRQPRQVGRRMIKEYLQNQILERLLEVSGKKVDRLTSDDQLQPTRLIDILDFMRAHCTEDLSLNQLAEQANVSRSHFVRLFRQTTGESPKQFLLKLKLERAKQLLATAPHLTVLEIARSCGFYDQSHLARALRQADGITPAVFRSGAFL</sequence>